<reference evidence="3" key="1">
    <citation type="submission" date="2023-10" db="EMBL/GenBank/DDBJ databases">
        <authorList>
            <person name="Chen Y."/>
            <person name="Shah S."/>
            <person name="Dougan E. K."/>
            <person name="Thang M."/>
            <person name="Chan C."/>
        </authorList>
    </citation>
    <scope>NUCLEOTIDE SEQUENCE [LARGE SCALE GENOMIC DNA]</scope>
</reference>
<evidence type="ECO:0000313" key="3">
    <source>
        <dbReference type="EMBL" id="CAK0864435.1"/>
    </source>
</evidence>
<protein>
    <submittedName>
        <fullName evidence="3">Uncharacterized protein</fullName>
    </submittedName>
</protein>
<evidence type="ECO:0000256" key="1">
    <source>
        <dbReference type="SAM" id="Coils"/>
    </source>
</evidence>
<evidence type="ECO:0000313" key="4">
    <source>
        <dbReference type="Proteomes" id="UP001189429"/>
    </source>
</evidence>
<feature type="coiled-coil region" evidence="1">
    <location>
        <begin position="508"/>
        <end position="608"/>
    </location>
</feature>
<feature type="compositionally biased region" description="Low complexity" evidence="2">
    <location>
        <begin position="989"/>
        <end position="1011"/>
    </location>
</feature>
<accession>A0ABN9UWH1</accession>
<dbReference type="Proteomes" id="UP001189429">
    <property type="component" value="Unassembled WGS sequence"/>
</dbReference>
<feature type="region of interest" description="Disordered" evidence="2">
    <location>
        <begin position="1029"/>
        <end position="1063"/>
    </location>
</feature>
<feature type="region of interest" description="Disordered" evidence="2">
    <location>
        <begin position="384"/>
        <end position="406"/>
    </location>
</feature>
<feature type="coiled-coil region" evidence="1">
    <location>
        <begin position="212"/>
        <end position="259"/>
    </location>
</feature>
<gene>
    <name evidence="3" type="ORF">PCOR1329_LOCUS52341</name>
</gene>
<dbReference type="EMBL" id="CAUYUJ010016366">
    <property type="protein sequence ID" value="CAK0864435.1"/>
    <property type="molecule type" value="Genomic_DNA"/>
</dbReference>
<comment type="caution">
    <text evidence="3">The sequence shown here is derived from an EMBL/GenBank/DDBJ whole genome shotgun (WGS) entry which is preliminary data.</text>
</comment>
<organism evidence="3 4">
    <name type="scientific">Prorocentrum cordatum</name>
    <dbReference type="NCBI Taxonomy" id="2364126"/>
    <lineage>
        <taxon>Eukaryota</taxon>
        <taxon>Sar</taxon>
        <taxon>Alveolata</taxon>
        <taxon>Dinophyceae</taxon>
        <taxon>Prorocentrales</taxon>
        <taxon>Prorocentraceae</taxon>
        <taxon>Prorocentrum</taxon>
    </lineage>
</organism>
<feature type="region of interest" description="Disordered" evidence="2">
    <location>
        <begin position="1"/>
        <end position="63"/>
    </location>
</feature>
<feature type="compositionally biased region" description="Low complexity" evidence="2">
    <location>
        <begin position="960"/>
        <end position="971"/>
    </location>
</feature>
<feature type="region of interest" description="Disordered" evidence="2">
    <location>
        <begin position="1140"/>
        <end position="1163"/>
    </location>
</feature>
<feature type="compositionally biased region" description="Basic and acidic residues" evidence="2">
    <location>
        <begin position="972"/>
        <end position="981"/>
    </location>
</feature>
<keyword evidence="4" id="KW-1185">Reference proteome</keyword>
<feature type="region of interest" description="Disordered" evidence="2">
    <location>
        <begin position="953"/>
        <end position="1014"/>
    </location>
</feature>
<proteinExistence type="predicted"/>
<name>A0ABN9UWH1_9DINO</name>
<feature type="coiled-coil region" evidence="1">
    <location>
        <begin position="641"/>
        <end position="668"/>
    </location>
</feature>
<feature type="region of interest" description="Disordered" evidence="2">
    <location>
        <begin position="891"/>
        <end position="932"/>
    </location>
</feature>
<feature type="compositionally biased region" description="Polar residues" evidence="2">
    <location>
        <begin position="1"/>
        <end position="10"/>
    </location>
</feature>
<sequence>MDQLPPQTAESMPPRTAEQLLPRSMDQLPPRTAESMSPRTAEQLLPRSMDQLPPRTVESMPPRSAEQLLLPGAAAVPAVGELSPADQEQLSYEGGPYSMPYYESGASLMAQQQYAAQITELEALATEYVQRNHDLESVLASMKSAEEKQLEEIEVLRSRLLLADHAGPHDPESSKDEADRQLRIDELEGRSAEMQLALEGAAVAAERQNVIQQDLEKLLEESEASNRALEMEVEQLRHAASSAAEAERAQREAAAAEASGLRIEALEEEQHAMKLAQSELVERADLLASRNSQLEAEILALKQEHVHVADLEEEARAAADEQGSRAARLEKELDAVKLDAEVQAVEARAVAEEHLRRSAELEELLRVQAVEVELLRQERAQAFEHQEEAQSIAEQSAGRSRELEAEAMGLREERDRALAAESEAVRLGEQQARRLQELEAQAEAEGQGRARAQQLEGEVRALHEERGRWAEAEAEARSAKEGHASQMSALEAALADVDSGRQQGLAHIAELERVLAEAGQRNEELEARLAAQQGDQELLARGAKRIEELEAQVAKDRQCKQEFEELLARGAARIEELEGQVAQGQQCKQELEKEVAQRERRSQELEGLLGAAEDRGRQLDDLAEEGLTRTRELERLLVQRGEELEELRAMAAARAEELKEQVGHARQEQSGHLQLELDKLAIEHSRRSKELEDQVSIHVRRTSELEAELRRSRQTEEDQLARIAQLEQAIGSQDARQARQLAEFSAVSQQMSELEEVIGKVRRMERDLASQNTTVAELSDRVNEQARGRSNGEAALLSGEMVRLGCAVEELRDQLGERGLRGRLDEEMSRLSALSATVAELSAQVAAATPQPLSRPISPIPSDVSRVIASGRSVPARMSSAVIAGGRRFPSPSAAAAGSPPDVPRALAGARRIPSPGAEAAGGMPARNGSAPRLGAAAAPVVTFGPGPSEWLSSQAGTVARPAAEAAARQLPEPRAEERALRSPPPSTAGRPLRSPAAAAPGAPPERAASPVVTTTTVGPLRMRFPHAQAQAAPVAAARTRSRSASPMPGGRPAVHAAGVPASGSAAGRPVPFIFNKGSGPQAGKELQTQVAHAAQTPPRMAWPPPHAGLSAQVPVLRTVTAPVLAAQPALQIARGSTWTAGPAGTADGPEALQVAPGSPPGGIAGTRLAQTAAAASARLSQTVAGAQEPFSVDIHTAPDMVPSAGDPAAGLAATMAGLMTEWRAEDGAAAAPRAAVAQPPTIY</sequence>
<feature type="compositionally biased region" description="Low complexity" evidence="2">
    <location>
        <begin position="891"/>
        <end position="900"/>
    </location>
</feature>
<keyword evidence="1" id="KW-0175">Coiled coil</keyword>
<evidence type="ECO:0000256" key="2">
    <source>
        <dbReference type="SAM" id="MobiDB-lite"/>
    </source>
</evidence>